<dbReference type="EMBL" id="WIXE01004597">
    <property type="protein sequence ID" value="KAK5982903.1"/>
    <property type="molecule type" value="Genomic_DNA"/>
</dbReference>
<dbReference type="InterPro" id="IPR008197">
    <property type="entry name" value="WAP_dom"/>
</dbReference>
<reference evidence="2 3" key="1">
    <citation type="submission" date="2019-10" db="EMBL/GenBank/DDBJ databases">
        <title>Assembly and Annotation for the nematode Trichostrongylus colubriformis.</title>
        <authorList>
            <person name="Martin J."/>
        </authorList>
    </citation>
    <scope>NUCLEOTIDE SEQUENCE [LARGE SCALE GENOMIC DNA]</scope>
    <source>
        <strain evidence="2">G859</strain>
        <tissue evidence="2">Whole worm</tissue>
    </source>
</reference>
<feature type="domain" description="WAP" evidence="1">
    <location>
        <begin position="91"/>
        <end position="140"/>
    </location>
</feature>
<evidence type="ECO:0000259" key="1">
    <source>
        <dbReference type="PROSITE" id="PS51390"/>
    </source>
</evidence>
<protein>
    <submittedName>
        <fullName evidence="2">WAP domain-containing protein</fullName>
    </submittedName>
</protein>
<dbReference type="PANTHER" id="PTHR36938">
    <property type="entry name" value="PROTEIN CBG26935"/>
    <property type="match status" value="1"/>
</dbReference>
<keyword evidence="3" id="KW-1185">Reference proteome</keyword>
<gene>
    <name evidence="2" type="ORF">GCK32_010647</name>
</gene>
<evidence type="ECO:0000313" key="3">
    <source>
        <dbReference type="Proteomes" id="UP001331761"/>
    </source>
</evidence>
<dbReference type="PANTHER" id="PTHR36938:SF3">
    <property type="entry name" value="WAP DOMAIN-CONTAINING PROTEIN"/>
    <property type="match status" value="1"/>
</dbReference>
<dbReference type="PROSITE" id="PS51390">
    <property type="entry name" value="WAP"/>
    <property type="match status" value="1"/>
</dbReference>
<dbReference type="GO" id="GO:0005576">
    <property type="term" value="C:extracellular region"/>
    <property type="evidence" value="ECO:0007669"/>
    <property type="project" value="InterPro"/>
</dbReference>
<dbReference type="Proteomes" id="UP001331761">
    <property type="component" value="Unassembled WGS sequence"/>
</dbReference>
<accession>A0AAN8G7V7</accession>
<proteinExistence type="predicted"/>
<evidence type="ECO:0000313" key="2">
    <source>
        <dbReference type="EMBL" id="KAK5982903.1"/>
    </source>
</evidence>
<organism evidence="2 3">
    <name type="scientific">Trichostrongylus colubriformis</name>
    <name type="common">Black scour worm</name>
    <dbReference type="NCBI Taxonomy" id="6319"/>
    <lineage>
        <taxon>Eukaryota</taxon>
        <taxon>Metazoa</taxon>
        <taxon>Ecdysozoa</taxon>
        <taxon>Nematoda</taxon>
        <taxon>Chromadorea</taxon>
        <taxon>Rhabditida</taxon>
        <taxon>Rhabditina</taxon>
        <taxon>Rhabditomorpha</taxon>
        <taxon>Strongyloidea</taxon>
        <taxon>Trichostrongylidae</taxon>
        <taxon>Trichostrongylus</taxon>
    </lineage>
</organism>
<sequence>MKFDYAKKFAERRRVFYRNFCQIQEMYALPVIFLLMPIASSYQYSSSPPVNEADLEVSTPVCRTRYLLATCKPSKHCSTGKMCMDTTYKPCCQQPTSECPTTVQLGFQCYASTPTNWCRQNDDCHGKKCCPTGCNYNICI</sequence>
<dbReference type="AlphaFoldDB" id="A0AAN8G7V7"/>
<comment type="caution">
    <text evidence="2">The sequence shown here is derived from an EMBL/GenBank/DDBJ whole genome shotgun (WGS) entry which is preliminary data.</text>
</comment>
<dbReference type="GO" id="GO:0030414">
    <property type="term" value="F:peptidase inhibitor activity"/>
    <property type="evidence" value="ECO:0007669"/>
    <property type="project" value="InterPro"/>
</dbReference>
<name>A0AAN8G7V7_TRICO</name>